<gene>
    <name evidence="1" type="ORF">F383_32532</name>
</gene>
<reference evidence="2" key="1">
    <citation type="submission" date="2014-09" db="EMBL/GenBank/DDBJ databases">
        <authorList>
            <person name="Mudge J."/>
            <person name="Ramaraj T."/>
            <person name="Lindquist I.E."/>
            <person name="Bharti A.K."/>
            <person name="Sundararajan A."/>
            <person name="Cameron C.T."/>
            <person name="Woodward J.E."/>
            <person name="May G.D."/>
            <person name="Brubaker C."/>
            <person name="Broadhvest J."/>
            <person name="Wilkins T.A."/>
        </authorList>
    </citation>
    <scope>NUCLEOTIDE SEQUENCE</scope>
    <source>
        <strain evidence="2">cv. AKA8401</strain>
    </source>
</reference>
<dbReference type="GO" id="GO:0016853">
    <property type="term" value="F:isomerase activity"/>
    <property type="evidence" value="ECO:0007669"/>
    <property type="project" value="UniProtKB-KW"/>
</dbReference>
<dbReference type="AlphaFoldDB" id="A0A0B0PJW2"/>
<organism evidence="1 2">
    <name type="scientific">Gossypium arboreum</name>
    <name type="common">Tree cotton</name>
    <name type="synonym">Gossypium nanking</name>
    <dbReference type="NCBI Taxonomy" id="29729"/>
    <lineage>
        <taxon>Eukaryota</taxon>
        <taxon>Viridiplantae</taxon>
        <taxon>Streptophyta</taxon>
        <taxon>Embryophyta</taxon>
        <taxon>Tracheophyta</taxon>
        <taxon>Spermatophyta</taxon>
        <taxon>Magnoliopsida</taxon>
        <taxon>eudicotyledons</taxon>
        <taxon>Gunneridae</taxon>
        <taxon>Pentapetalae</taxon>
        <taxon>rosids</taxon>
        <taxon>malvids</taxon>
        <taxon>Malvales</taxon>
        <taxon>Malvaceae</taxon>
        <taxon>Malvoideae</taxon>
        <taxon>Gossypium</taxon>
    </lineage>
</organism>
<protein>
    <submittedName>
        <fullName evidence="1">Dna topoisomerase 1</fullName>
    </submittedName>
</protein>
<proteinExistence type="predicted"/>
<keyword evidence="2" id="KW-1185">Reference proteome</keyword>
<name>A0A0B0PJW2_GOSAR</name>
<keyword evidence="1" id="KW-0413">Isomerase</keyword>
<accession>A0A0B0PJW2</accession>
<evidence type="ECO:0000313" key="2">
    <source>
        <dbReference type="Proteomes" id="UP000032142"/>
    </source>
</evidence>
<dbReference type="EMBL" id="KN431844">
    <property type="protein sequence ID" value="KHG25270.1"/>
    <property type="molecule type" value="Genomic_DNA"/>
</dbReference>
<dbReference type="Proteomes" id="UP000032142">
    <property type="component" value="Unassembled WGS sequence"/>
</dbReference>
<sequence length="100" mass="11271">MGTVGYFWYKKSLTRLGAKWSFCQNMNYEISRNTKFGPRPWEGQASRLKLISRPLFVYGCCQASIGDQGMSEASITLSLDAFGWFNTPYPRPSPGSDTRG</sequence>
<evidence type="ECO:0000313" key="1">
    <source>
        <dbReference type="EMBL" id="KHG25270.1"/>
    </source>
</evidence>